<protein>
    <recommendedName>
        <fullName evidence="3">DUF2188 domain-containing protein</fullName>
    </recommendedName>
</protein>
<comment type="caution">
    <text evidence="1">The sequence shown here is derived from an EMBL/GenBank/DDBJ whole genome shotgun (WGS) entry which is preliminary data.</text>
</comment>
<evidence type="ECO:0000313" key="1">
    <source>
        <dbReference type="EMBL" id="MBO3276806.1"/>
    </source>
</evidence>
<dbReference type="EMBL" id="JAELYA010000006">
    <property type="protein sequence ID" value="MBO3276806.1"/>
    <property type="molecule type" value="Genomic_DNA"/>
</dbReference>
<dbReference type="RefSeq" id="WP_208314918.1">
    <property type="nucleotide sequence ID" value="NZ_JAELYA010000006.1"/>
</dbReference>
<proteinExistence type="predicted"/>
<organism evidence="1 2">
    <name type="scientific">Pseudomonas schmalbachii</name>
    <dbReference type="NCBI Taxonomy" id="2816993"/>
    <lineage>
        <taxon>Bacteria</taxon>
        <taxon>Pseudomonadati</taxon>
        <taxon>Pseudomonadota</taxon>
        <taxon>Gammaproteobacteria</taxon>
        <taxon>Pseudomonadales</taxon>
        <taxon>Pseudomonadaceae</taxon>
        <taxon>Pseudomonas</taxon>
    </lineage>
</organism>
<keyword evidence="2" id="KW-1185">Reference proteome</keyword>
<name>A0ABS3TT04_9PSED</name>
<sequence length="64" mass="7428">MIIAVRPVDSSKGAQWQVCLDQQAITFRSEQEARHFVATLEARLQAPHELPHHELPRYEPELRP</sequence>
<evidence type="ECO:0008006" key="3">
    <source>
        <dbReference type="Google" id="ProtNLM"/>
    </source>
</evidence>
<evidence type="ECO:0000313" key="2">
    <source>
        <dbReference type="Proteomes" id="UP000669060"/>
    </source>
</evidence>
<accession>A0ABS3TT04</accession>
<reference evidence="1 2" key="1">
    <citation type="submission" date="2020-12" db="EMBL/GenBank/DDBJ databases">
        <title>Pseudomonas schmalbachii sp. nov. isolated from millipede gut.</title>
        <authorList>
            <person name="Shelomi M."/>
        </authorList>
    </citation>
    <scope>NUCLEOTIDE SEQUENCE [LARGE SCALE GENOMIC DNA]</scope>
    <source>
        <strain evidence="1 2">Milli4</strain>
    </source>
</reference>
<dbReference type="Proteomes" id="UP000669060">
    <property type="component" value="Unassembled WGS sequence"/>
</dbReference>
<gene>
    <name evidence="1" type="ORF">JFY56_16400</name>
</gene>